<sequence length="258" mass="29346">MFNEELLQLVEPFAKARSPLDTQSALERFSYKMGFDYFQLLILYPCSLQRSHIVLINNYPKSWFETYYKNKYLMEDPVINLAMRQTQPIFWNTQDLMQSDISEKGKNVMKLAADFGVQNGISIPLNSPTGEKGVLTFITKVGNNSELMYENVPKISFCSGYIFSSALEVIKRRPDIAPPSVSLSGRERECLYWASEGKTSWEIATILGITERTVNFHLNQVTTKTDSRNRNQAIAKTISSGLIVPSLENVTMTNLRLS</sequence>
<evidence type="ECO:0000256" key="3">
    <source>
        <dbReference type="ARBA" id="ARBA00023163"/>
    </source>
</evidence>
<dbReference type="SUPFAM" id="SSF75516">
    <property type="entry name" value="Pheromone-binding domain of LuxR-like quorum-sensing transcription factors"/>
    <property type="match status" value="1"/>
</dbReference>
<dbReference type="PANTHER" id="PTHR44688">
    <property type="entry name" value="DNA-BINDING TRANSCRIPTIONAL ACTIVATOR DEVR_DOSR"/>
    <property type="match status" value="1"/>
</dbReference>
<reference evidence="5 6" key="1">
    <citation type="submission" date="2019-05" db="EMBL/GenBank/DDBJ databases">
        <title>OXA-830, a novel chromosomally encoded expanded-spectrum class D beta-lactamase in Aeromonas simiae.</title>
        <authorList>
            <person name="Zhou W."/>
            <person name="Chen Q."/>
        </authorList>
    </citation>
    <scope>NUCLEOTIDE SEQUENCE [LARGE SCALE GENOMIC DNA]</scope>
    <source>
        <strain evidence="5 6">A6</strain>
    </source>
</reference>
<proteinExistence type="predicted"/>
<dbReference type="SMART" id="SM00421">
    <property type="entry name" value="HTH_LUXR"/>
    <property type="match status" value="1"/>
</dbReference>
<dbReference type="Gene3D" id="1.10.10.10">
    <property type="entry name" value="Winged helix-like DNA-binding domain superfamily/Winged helix DNA-binding domain"/>
    <property type="match status" value="1"/>
</dbReference>
<dbReference type="RefSeq" id="WP_193002782.1">
    <property type="nucleotide sequence ID" value="NZ_CP040449.1"/>
</dbReference>
<dbReference type="Proteomes" id="UP000594034">
    <property type="component" value="Chromosome"/>
</dbReference>
<accession>A0A5J6X1N9</accession>
<keyword evidence="3" id="KW-0804">Transcription</keyword>
<dbReference type="InterPro" id="IPR000792">
    <property type="entry name" value="Tscrpt_reg_LuxR_C"/>
</dbReference>
<dbReference type="KEGG" id="asim:FE240_17545"/>
<dbReference type="Pfam" id="PF03472">
    <property type="entry name" value="Autoind_bind"/>
    <property type="match status" value="1"/>
</dbReference>
<dbReference type="EMBL" id="CP040449">
    <property type="protein sequence ID" value="QFI56327.1"/>
    <property type="molecule type" value="Genomic_DNA"/>
</dbReference>
<dbReference type="InterPro" id="IPR016032">
    <property type="entry name" value="Sig_transdc_resp-reg_C-effctor"/>
</dbReference>
<protein>
    <submittedName>
        <fullName evidence="5">LuxR family transcriptional regulator</fullName>
    </submittedName>
</protein>
<dbReference type="InterPro" id="IPR036388">
    <property type="entry name" value="WH-like_DNA-bd_sf"/>
</dbReference>
<name>A0A5J6X1N9_9GAMM</name>
<dbReference type="PRINTS" id="PR00038">
    <property type="entry name" value="HTHLUXR"/>
</dbReference>
<evidence type="ECO:0000256" key="1">
    <source>
        <dbReference type="ARBA" id="ARBA00023015"/>
    </source>
</evidence>
<evidence type="ECO:0000259" key="4">
    <source>
        <dbReference type="PROSITE" id="PS50043"/>
    </source>
</evidence>
<dbReference type="PROSITE" id="PS50043">
    <property type="entry name" value="HTH_LUXR_2"/>
    <property type="match status" value="1"/>
</dbReference>
<evidence type="ECO:0000313" key="6">
    <source>
        <dbReference type="Proteomes" id="UP000594034"/>
    </source>
</evidence>
<dbReference type="AlphaFoldDB" id="A0A5J6X1N9"/>
<evidence type="ECO:0000313" key="5">
    <source>
        <dbReference type="EMBL" id="QFI56327.1"/>
    </source>
</evidence>
<dbReference type="CDD" id="cd06170">
    <property type="entry name" value="LuxR_C_like"/>
    <property type="match status" value="1"/>
</dbReference>
<keyword evidence="6" id="KW-1185">Reference proteome</keyword>
<evidence type="ECO:0000256" key="2">
    <source>
        <dbReference type="ARBA" id="ARBA00023125"/>
    </source>
</evidence>
<dbReference type="Gene3D" id="3.30.450.80">
    <property type="entry name" value="Transcription factor LuxR-like, autoinducer-binding domain"/>
    <property type="match status" value="1"/>
</dbReference>
<dbReference type="SUPFAM" id="SSF46894">
    <property type="entry name" value="C-terminal effector domain of the bipartite response regulators"/>
    <property type="match status" value="1"/>
</dbReference>
<feature type="domain" description="HTH luxR-type" evidence="4">
    <location>
        <begin position="176"/>
        <end position="241"/>
    </location>
</feature>
<dbReference type="GO" id="GO:0003677">
    <property type="term" value="F:DNA binding"/>
    <property type="evidence" value="ECO:0007669"/>
    <property type="project" value="UniProtKB-KW"/>
</dbReference>
<keyword evidence="1" id="KW-0805">Transcription regulation</keyword>
<dbReference type="InterPro" id="IPR005143">
    <property type="entry name" value="TF_LuxR_autoind-bd_dom"/>
</dbReference>
<organism evidence="5 6">
    <name type="scientific">Aeromonas simiae</name>
    <dbReference type="NCBI Taxonomy" id="218936"/>
    <lineage>
        <taxon>Bacteria</taxon>
        <taxon>Pseudomonadati</taxon>
        <taxon>Pseudomonadota</taxon>
        <taxon>Gammaproteobacteria</taxon>
        <taxon>Aeromonadales</taxon>
        <taxon>Aeromonadaceae</taxon>
        <taxon>Aeromonas</taxon>
    </lineage>
</organism>
<dbReference type="PANTHER" id="PTHR44688:SF16">
    <property type="entry name" value="DNA-BINDING TRANSCRIPTIONAL ACTIVATOR DEVR_DOSR"/>
    <property type="match status" value="1"/>
</dbReference>
<dbReference type="Pfam" id="PF00196">
    <property type="entry name" value="GerE"/>
    <property type="match status" value="1"/>
</dbReference>
<keyword evidence="2" id="KW-0238">DNA-binding</keyword>
<gene>
    <name evidence="5" type="ORF">FE240_17545</name>
</gene>
<dbReference type="GO" id="GO:0006355">
    <property type="term" value="P:regulation of DNA-templated transcription"/>
    <property type="evidence" value="ECO:0007669"/>
    <property type="project" value="InterPro"/>
</dbReference>
<dbReference type="InterPro" id="IPR036693">
    <property type="entry name" value="TF_LuxR_autoind-bd_dom_sf"/>
</dbReference>